<protein>
    <recommendedName>
        <fullName evidence="8">Branched-chain amino acid transport system / permease component</fullName>
    </recommendedName>
</protein>
<evidence type="ECO:0000256" key="6">
    <source>
        <dbReference type="SAM" id="Phobius"/>
    </source>
</evidence>
<organism evidence="7">
    <name type="scientific">bioreactor metagenome</name>
    <dbReference type="NCBI Taxonomy" id="1076179"/>
    <lineage>
        <taxon>unclassified sequences</taxon>
        <taxon>metagenomes</taxon>
        <taxon>ecological metagenomes</taxon>
    </lineage>
</organism>
<keyword evidence="4 6" id="KW-1133">Transmembrane helix</keyword>
<evidence type="ECO:0000256" key="4">
    <source>
        <dbReference type="ARBA" id="ARBA00022989"/>
    </source>
</evidence>
<gene>
    <name evidence="7" type="ORF">SDC9_168533</name>
</gene>
<comment type="subcellular location">
    <subcellularLocation>
        <location evidence="1">Cell membrane</location>
        <topology evidence="1">Multi-pass membrane protein</topology>
    </subcellularLocation>
</comment>
<dbReference type="InterPro" id="IPR001851">
    <property type="entry name" value="ABC_transp_permease"/>
</dbReference>
<accession>A0A645GAQ7</accession>
<dbReference type="PANTHER" id="PTHR47089">
    <property type="entry name" value="ABC TRANSPORTER, PERMEASE PROTEIN"/>
    <property type="match status" value="1"/>
</dbReference>
<keyword evidence="5 6" id="KW-0472">Membrane</keyword>
<dbReference type="PANTHER" id="PTHR47089:SF1">
    <property type="entry name" value="GUANOSINE ABC TRANSPORTER PERMEASE PROTEIN NUPP"/>
    <property type="match status" value="1"/>
</dbReference>
<evidence type="ECO:0008006" key="8">
    <source>
        <dbReference type="Google" id="ProtNLM"/>
    </source>
</evidence>
<keyword evidence="3 6" id="KW-0812">Transmembrane</keyword>
<keyword evidence="2" id="KW-1003">Cell membrane</keyword>
<dbReference type="AlphaFoldDB" id="A0A645GAQ7"/>
<dbReference type="CDD" id="cd06580">
    <property type="entry name" value="TM_PBP1_transp_TpRbsC_like"/>
    <property type="match status" value="1"/>
</dbReference>
<evidence type="ECO:0000313" key="7">
    <source>
        <dbReference type="EMBL" id="MPN21154.1"/>
    </source>
</evidence>
<reference evidence="7" key="1">
    <citation type="submission" date="2019-08" db="EMBL/GenBank/DDBJ databases">
        <authorList>
            <person name="Kucharzyk K."/>
            <person name="Murdoch R.W."/>
            <person name="Higgins S."/>
            <person name="Loffler F."/>
        </authorList>
    </citation>
    <scope>NUCLEOTIDE SEQUENCE</scope>
</reference>
<dbReference type="GO" id="GO:0005886">
    <property type="term" value="C:plasma membrane"/>
    <property type="evidence" value="ECO:0007669"/>
    <property type="project" value="UniProtKB-SubCell"/>
</dbReference>
<feature type="transmembrane region" description="Helical" evidence="6">
    <location>
        <begin position="53"/>
        <end position="79"/>
    </location>
</feature>
<feature type="transmembrane region" description="Helical" evidence="6">
    <location>
        <begin position="16"/>
        <end position="41"/>
    </location>
</feature>
<evidence type="ECO:0000256" key="2">
    <source>
        <dbReference type="ARBA" id="ARBA00022475"/>
    </source>
</evidence>
<feature type="transmembrane region" description="Helical" evidence="6">
    <location>
        <begin position="91"/>
        <end position="113"/>
    </location>
</feature>
<evidence type="ECO:0000256" key="5">
    <source>
        <dbReference type="ARBA" id="ARBA00023136"/>
    </source>
</evidence>
<proteinExistence type="predicted"/>
<evidence type="ECO:0000256" key="1">
    <source>
        <dbReference type="ARBA" id="ARBA00004651"/>
    </source>
</evidence>
<dbReference type="Pfam" id="PF02653">
    <property type="entry name" value="BPD_transp_2"/>
    <property type="match status" value="1"/>
</dbReference>
<name>A0A645GAQ7_9ZZZZ</name>
<sequence>MIGINESFSKYSGLKVGTIIVVSQIIGGVLAGMGGAIECLGRYTTFRWIDLPGYGWTGVTVAILAKNNPIMVPFAALFIAYLNRGCELMSIYAGVPSEMIDIIQAIIFLFFAAEQFLSKYHQRLVVKEAKEEISKKAKSQMKGENA</sequence>
<dbReference type="EMBL" id="VSSQ01069063">
    <property type="protein sequence ID" value="MPN21154.1"/>
    <property type="molecule type" value="Genomic_DNA"/>
</dbReference>
<dbReference type="GO" id="GO:0022857">
    <property type="term" value="F:transmembrane transporter activity"/>
    <property type="evidence" value="ECO:0007669"/>
    <property type="project" value="InterPro"/>
</dbReference>
<evidence type="ECO:0000256" key="3">
    <source>
        <dbReference type="ARBA" id="ARBA00022692"/>
    </source>
</evidence>
<comment type="caution">
    <text evidence="7">The sequence shown here is derived from an EMBL/GenBank/DDBJ whole genome shotgun (WGS) entry which is preliminary data.</text>
</comment>